<gene>
    <name evidence="1" type="ORF">GCM10025770_38090</name>
</gene>
<proteinExistence type="predicted"/>
<comment type="caution">
    <text evidence="1">The sequence shown here is derived from an EMBL/GenBank/DDBJ whole genome shotgun (WGS) entry which is preliminary data.</text>
</comment>
<evidence type="ECO:0000313" key="2">
    <source>
        <dbReference type="Proteomes" id="UP001500547"/>
    </source>
</evidence>
<organism evidence="1 2">
    <name type="scientific">Viridibacterium curvum</name>
    <dbReference type="NCBI Taxonomy" id="1101404"/>
    <lineage>
        <taxon>Bacteria</taxon>
        <taxon>Pseudomonadati</taxon>
        <taxon>Pseudomonadota</taxon>
        <taxon>Betaproteobacteria</taxon>
        <taxon>Rhodocyclales</taxon>
        <taxon>Rhodocyclaceae</taxon>
        <taxon>Viridibacterium</taxon>
    </lineage>
</organism>
<evidence type="ECO:0000313" key="1">
    <source>
        <dbReference type="EMBL" id="GAA5172235.1"/>
    </source>
</evidence>
<dbReference type="Proteomes" id="UP001500547">
    <property type="component" value="Unassembled WGS sequence"/>
</dbReference>
<reference evidence="2" key="1">
    <citation type="journal article" date="2019" name="Int. J. Syst. Evol. Microbiol.">
        <title>The Global Catalogue of Microorganisms (GCM) 10K type strain sequencing project: providing services to taxonomists for standard genome sequencing and annotation.</title>
        <authorList>
            <consortium name="The Broad Institute Genomics Platform"/>
            <consortium name="The Broad Institute Genome Sequencing Center for Infectious Disease"/>
            <person name="Wu L."/>
            <person name="Ma J."/>
        </authorList>
    </citation>
    <scope>NUCLEOTIDE SEQUENCE [LARGE SCALE GENOMIC DNA]</scope>
    <source>
        <strain evidence="2">JCM 18715</strain>
    </source>
</reference>
<keyword evidence="2" id="KW-1185">Reference proteome</keyword>
<protein>
    <submittedName>
        <fullName evidence="1">Uncharacterized protein</fullName>
    </submittedName>
</protein>
<name>A0ABP9R7A2_9RHOO</name>
<dbReference type="EMBL" id="BAABLD010000017">
    <property type="protein sequence ID" value="GAA5172235.1"/>
    <property type="molecule type" value="Genomic_DNA"/>
</dbReference>
<accession>A0ABP9R7A2</accession>
<sequence length="82" mass="8865">MTVPDAALDVLDETELATDDDDLLLDTLLAEDELCTLLELELLVELLDELAVAGSYEHTAELLKVFAGKTDDAHVKVPVSVV</sequence>